<dbReference type="InterPro" id="IPR006343">
    <property type="entry name" value="DnaB/C_C"/>
</dbReference>
<feature type="domain" description="DnaB/C C-terminal" evidence="3">
    <location>
        <begin position="226"/>
        <end position="290"/>
    </location>
</feature>
<keyword evidence="5" id="KW-1185">Reference proteome</keyword>
<feature type="region of interest" description="Disordered" evidence="2">
    <location>
        <begin position="295"/>
        <end position="316"/>
    </location>
</feature>
<dbReference type="RefSeq" id="WP_127351449.1">
    <property type="nucleotide sequence ID" value="NZ_CP034791.1"/>
</dbReference>
<dbReference type="EMBL" id="CP034791">
    <property type="protein sequence ID" value="AZT89877.1"/>
    <property type="molecule type" value="Genomic_DNA"/>
</dbReference>
<name>A0A3T0D4A9_9FIRM</name>
<evidence type="ECO:0000256" key="2">
    <source>
        <dbReference type="SAM" id="MobiDB-lite"/>
    </source>
</evidence>
<comment type="similarity">
    <text evidence="1">Belongs to the DnaB/DnaD family.</text>
</comment>
<evidence type="ECO:0000313" key="4">
    <source>
        <dbReference type="EMBL" id="AZT89877.1"/>
    </source>
</evidence>
<dbReference type="AlphaFoldDB" id="A0A3T0D4A9"/>
<organism evidence="4 5">
    <name type="scientific">Caldicellulosiruptor changbaiensis</name>
    <dbReference type="NCBI Taxonomy" id="1222016"/>
    <lineage>
        <taxon>Bacteria</taxon>
        <taxon>Bacillati</taxon>
        <taxon>Bacillota</taxon>
        <taxon>Bacillota incertae sedis</taxon>
        <taxon>Caldicellulosiruptorales</taxon>
        <taxon>Caldicellulosiruptoraceae</taxon>
        <taxon>Caldicellulosiruptor</taxon>
    </lineage>
</organism>
<evidence type="ECO:0000259" key="3">
    <source>
        <dbReference type="Pfam" id="PF07261"/>
    </source>
</evidence>
<sequence length="341" mass="40602">MLKVFIQQKVQNFVVITYDFIKNHMPFSDGEFVKVYIYLKFLLQNKVETIEINKIAQDLNLLESDVIKALEFWSERRLIKLTKDADGNITIDFLDEKLEFEKVENAPTPPIYTTEDLSRFYETDEKFRGLLEFAQKQYCRTFNKNDIDVLLEIYDWLKLPIEVIYLLINYVTINKNNKNLKYLEQMAIKWKELNIDSIEKAEEYIRSQEDTSKIKRLVLQNLGIYNRAPTKVEDEIMNVWINDWKMPEEVIMYALTLTKNVNNPTVNYVNGIIKRWYEAGLRSLESIKKFELENAQKREKNKKQSSSKKALYEERDPSTYTALEELYKKALRGNRDDNDDE</sequence>
<protein>
    <submittedName>
        <fullName evidence="4">DnaD domain protein</fullName>
    </submittedName>
</protein>
<dbReference type="InterPro" id="IPR017019">
    <property type="entry name" value="DNA_replication_prd_bac"/>
</dbReference>
<accession>A0A3T0D4A9</accession>
<dbReference type="InterPro" id="IPR034829">
    <property type="entry name" value="DnaD-like_sf"/>
</dbReference>
<dbReference type="Pfam" id="PF07261">
    <property type="entry name" value="DnaB_2"/>
    <property type="match status" value="2"/>
</dbReference>
<evidence type="ECO:0000313" key="5">
    <source>
        <dbReference type="Proteomes" id="UP000282930"/>
    </source>
</evidence>
<dbReference type="Gene3D" id="1.10.10.630">
    <property type="entry name" value="DnaD domain-like"/>
    <property type="match status" value="2"/>
</dbReference>
<gene>
    <name evidence="4" type="ORF">ELD05_03940</name>
</gene>
<dbReference type="Proteomes" id="UP000282930">
    <property type="component" value="Chromosome"/>
</dbReference>
<dbReference type="SUPFAM" id="SSF158499">
    <property type="entry name" value="DnaD domain-like"/>
    <property type="match status" value="2"/>
</dbReference>
<dbReference type="NCBIfam" id="TIGR01446">
    <property type="entry name" value="DnaD_dom"/>
    <property type="match status" value="1"/>
</dbReference>
<dbReference type="PIRSF" id="PIRSF033722">
    <property type="entry name" value="DnaD_CA_C3587_prd"/>
    <property type="match status" value="1"/>
</dbReference>
<proteinExistence type="inferred from homology"/>
<evidence type="ECO:0000256" key="1">
    <source>
        <dbReference type="ARBA" id="ARBA00093462"/>
    </source>
</evidence>
<reference evidence="4 5" key="1">
    <citation type="submission" date="2018-12" db="EMBL/GenBank/DDBJ databases">
        <title>Genome sequence from the cellulolytic species, Caldicellulosiruptor changbaiensis.</title>
        <authorList>
            <person name="Blumer-Schuette S.E."/>
            <person name="Mendoza C."/>
        </authorList>
    </citation>
    <scope>NUCLEOTIDE SEQUENCE [LARGE SCALE GENOMIC DNA]</scope>
    <source>
        <strain evidence="4 5">CBS-Z</strain>
    </source>
</reference>
<dbReference type="KEGG" id="ccha:ELD05_03940"/>
<feature type="domain" description="DnaB/C C-terminal" evidence="3">
    <location>
        <begin position="131"/>
        <end position="205"/>
    </location>
</feature>